<keyword evidence="3" id="KW-1185">Reference proteome</keyword>
<dbReference type="Proteomes" id="UP001216390">
    <property type="component" value="Chromosome"/>
</dbReference>
<dbReference type="RefSeq" id="WP_272735867.1">
    <property type="nucleotide sequence ID" value="NZ_CP116942.1"/>
</dbReference>
<evidence type="ECO:0000313" key="2">
    <source>
        <dbReference type="EMBL" id="WCO66344.1"/>
    </source>
</evidence>
<evidence type="ECO:0000256" key="1">
    <source>
        <dbReference type="SAM" id="MobiDB-lite"/>
    </source>
</evidence>
<dbReference type="KEGG" id="ima:PO878_17745"/>
<feature type="region of interest" description="Disordered" evidence="1">
    <location>
        <begin position="36"/>
        <end position="59"/>
    </location>
</feature>
<reference evidence="2" key="1">
    <citation type="submission" date="2023-01" db="EMBL/GenBank/DDBJ databases">
        <title>The diversity of Class Acidimicrobiia in South China Sea sediment environments and the proposal of Iamia marina sp. nov., a novel species of the genus Iamia.</title>
        <authorList>
            <person name="He Y."/>
            <person name="Tian X."/>
        </authorList>
    </citation>
    <scope>NUCLEOTIDE SEQUENCE</scope>
    <source>
        <strain evidence="2">DSM 19957</strain>
    </source>
</reference>
<organism evidence="2 3">
    <name type="scientific">Iamia majanohamensis</name>
    <dbReference type="NCBI Taxonomy" id="467976"/>
    <lineage>
        <taxon>Bacteria</taxon>
        <taxon>Bacillati</taxon>
        <taxon>Actinomycetota</taxon>
        <taxon>Acidimicrobiia</taxon>
        <taxon>Acidimicrobiales</taxon>
        <taxon>Iamiaceae</taxon>
        <taxon>Iamia</taxon>
    </lineage>
</organism>
<evidence type="ECO:0000313" key="3">
    <source>
        <dbReference type="Proteomes" id="UP001216390"/>
    </source>
</evidence>
<sequence>MPRRKAAARTDPSGRHPWRMWSGMRWTAEVQTDTGEVIEDPGPVPAVTLPTSPRPGGDGEVLAVLVRSV</sequence>
<proteinExistence type="predicted"/>
<protein>
    <recommendedName>
        <fullName evidence="4">DUF2510 domain-containing protein</fullName>
    </recommendedName>
</protein>
<dbReference type="AlphaFoldDB" id="A0AAE9Y8M2"/>
<gene>
    <name evidence="2" type="ORF">PO878_17745</name>
</gene>
<evidence type="ECO:0008006" key="4">
    <source>
        <dbReference type="Google" id="ProtNLM"/>
    </source>
</evidence>
<accession>A0AAE9Y8M2</accession>
<name>A0AAE9Y8M2_9ACTN</name>
<dbReference type="EMBL" id="CP116942">
    <property type="protein sequence ID" value="WCO66344.1"/>
    <property type="molecule type" value="Genomic_DNA"/>
</dbReference>